<keyword evidence="5" id="KW-0119">Carbohydrate metabolism</keyword>
<dbReference type="PANTHER" id="PTHR46471:SF2">
    <property type="entry name" value="CHITIN DEACETYLASE-RELATED"/>
    <property type="match status" value="1"/>
</dbReference>
<dbReference type="PROSITE" id="PS51677">
    <property type="entry name" value="NODB"/>
    <property type="match status" value="1"/>
</dbReference>
<dbReference type="InterPro" id="IPR002509">
    <property type="entry name" value="NODB_dom"/>
</dbReference>
<dbReference type="PANTHER" id="PTHR46471">
    <property type="entry name" value="CHITIN DEACETYLASE"/>
    <property type="match status" value="1"/>
</dbReference>
<dbReference type="OrthoDB" id="2125469at2759"/>
<keyword evidence="2" id="KW-0479">Metal-binding</keyword>
<dbReference type="EMBL" id="CAJVPI010000696">
    <property type="protein sequence ID" value="CAG8563589.1"/>
    <property type="molecule type" value="Genomic_DNA"/>
</dbReference>
<evidence type="ECO:0000256" key="3">
    <source>
        <dbReference type="ARBA" id="ARBA00022729"/>
    </source>
</evidence>
<evidence type="ECO:0000256" key="4">
    <source>
        <dbReference type="ARBA" id="ARBA00022801"/>
    </source>
</evidence>
<evidence type="ECO:0000256" key="5">
    <source>
        <dbReference type="ARBA" id="ARBA00023277"/>
    </source>
</evidence>
<dbReference type="InterPro" id="IPR011330">
    <property type="entry name" value="Glyco_hydro/deAcase_b/a-brl"/>
</dbReference>
<reference evidence="7" key="1">
    <citation type="submission" date="2021-06" db="EMBL/GenBank/DDBJ databases">
        <authorList>
            <person name="Kallberg Y."/>
            <person name="Tangrot J."/>
            <person name="Rosling A."/>
        </authorList>
    </citation>
    <scope>NUCLEOTIDE SEQUENCE</scope>
    <source>
        <strain evidence="7">BR232B</strain>
    </source>
</reference>
<protein>
    <submittedName>
        <fullName evidence="7">4371_t:CDS:1</fullName>
    </submittedName>
</protein>
<gene>
    <name evidence="7" type="ORF">PBRASI_LOCUS5720</name>
</gene>
<dbReference type="Proteomes" id="UP000789739">
    <property type="component" value="Unassembled WGS sequence"/>
</dbReference>
<dbReference type="CDD" id="cd10951">
    <property type="entry name" value="CE4_ClCDA_like"/>
    <property type="match status" value="1"/>
</dbReference>
<comment type="cofactor">
    <cofactor evidence="1">
        <name>Co(2+)</name>
        <dbReference type="ChEBI" id="CHEBI:48828"/>
    </cofactor>
</comment>
<evidence type="ECO:0000256" key="1">
    <source>
        <dbReference type="ARBA" id="ARBA00001941"/>
    </source>
</evidence>
<keyword evidence="8" id="KW-1185">Reference proteome</keyword>
<accession>A0A9N9BCY2</accession>
<organism evidence="7 8">
    <name type="scientific">Paraglomus brasilianum</name>
    <dbReference type="NCBI Taxonomy" id="144538"/>
    <lineage>
        <taxon>Eukaryota</taxon>
        <taxon>Fungi</taxon>
        <taxon>Fungi incertae sedis</taxon>
        <taxon>Mucoromycota</taxon>
        <taxon>Glomeromycotina</taxon>
        <taxon>Glomeromycetes</taxon>
        <taxon>Paraglomerales</taxon>
        <taxon>Paraglomeraceae</taxon>
        <taxon>Paraglomus</taxon>
    </lineage>
</organism>
<dbReference type="GO" id="GO:0046872">
    <property type="term" value="F:metal ion binding"/>
    <property type="evidence" value="ECO:0007669"/>
    <property type="project" value="UniProtKB-KW"/>
</dbReference>
<keyword evidence="3" id="KW-0732">Signal</keyword>
<evidence type="ECO:0000259" key="6">
    <source>
        <dbReference type="PROSITE" id="PS51677"/>
    </source>
</evidence>
<proteinExistence type="predicted"/>
<name>A0A9N9BCY2_9GLOM</name>
<dbReference type="SUPFAM" id="SSF88713">
    <property type="entry name" value="Glycoside hydrolase/deacetylase"/>
    <property type="match status" value="1"/>
</dbReference>
<dbReference type="GO" id="GO:0005975">
    <property type="term" value="P:carbohydrate metabolic process"/>
    <property type="evidence" value="ECO:0007669"/>
    <property type="project" value="InterPro"/>
</dbReference>
<sequence length="263" mass="28931">MGLADSHSLNQSSLFIIQYVRRVNAVLSMVGVVPRVHTVAPVATVLSTCSKSGTFALTFDDGSTEITNTLLDTLKSKGVKATFFVNGLNYRCIYDMADIIKRIVAEGHQLGSHTWDHADLTTLSDTQIRQEMTKLETAFRKIVGKVPRYMRPPYGSINDQVRRVLGSLGYTAVLWDIDSGDSLGDSVNESEQIYTDNAIFPTPHCALNHDPLSTTVNQLAPFAIDLLKGRGYSLVTFGQCIGDNTGWYKETTTPGTRDSTWVC</sequence>
<dbReference type="Pfam" id="PF01522">
    <property type="entry name" value="Polysacc_deac_1"/>
    <property type="match status" value="1"/>
</dbReference>
<dbReference type="GO" id="GO:0016810">
    <property type="term" value="F:hydrolase activity, acting on carbon-nitrogen (but not peptide) bonds"/>
    <property type="evidence" value="ECO:0007669"/>
    <property type="project" value="InterPro"/>
</dbReference>
<evidence type="ECO:0000256" key="2">
    <source>
        <dbReference type="ARBA" id="ARBA00022723"/>
    </source>
</evidence>
<dbReference type="Gene3D" id="3.20.20.370">
    <property type="entry name" value="Glycoside hydrolase/deacetylase"/>
    <property type="match status" value="1"/>
</dbReference>
<evidence type="ECO:0000313" key="8">
    <source>
        <dbReference type="Proteomes" id="UP000789739"/>
    </source>
</evidence>
<comment type="caution">
    <text evidence="7">The sequence shown here is derived from an EMBL/GenBank/DDBJ whole genome shotgun (WGS) entry which is preliminary data.</text>
</comment>
<dbReference type="AlphaFoldDB" id="A0A9N9BCY2"/>
<evidence type="ECO:0000313" key="7">
    <source>
        <dbReference type="EMBL" id="CAG8563589.1"/>
    </source>
</evidence>
<keyword evidence="4" id="KW-0378">Hydrolase</keyword>
<feature type="domain" description="NodB homology" evidence="6">
    <location>
        <begin position="53"/>
        <end position="235"/>
    </location>
</feature>